<dbReference type="InterPro" id="IPR006315">
    <property type="entry name" value="OM_autotransptr_brl_dom"/>
</dbReference>
<dbReference type="SUPFAM" id="SSF103515">
    <property type="entry name" value="Autotransporter"/>
    <property type="match status" value="1"/>
</dbReference>
<feature type="non-terminal residue" evidence="1">
    <location>
        <position position="1"/>
    </location>
</feature>
<name>A0A3D8ISA0_9HELI</name>
<gene>
    <name evidence="1" type="ORF">CQA58_08140</name>
</gene>
<reference evidence="1 2" key="1">
    <citation type="submission" date="2018-04" db="EMBL/GenBank/DDBJ databases">
        <title>Novel Campyloabacter and Helicobacter Species and Strains.</title>
        <authorList>
            <person name="Mannion A.J."/>
            <person name="Shen Z."/>
            <person name="Fox J.G."/>
        </authorList>
    </citation>
    <scope>NUCLEOTIDE SEQUENCE [LARGE SCALE GENOMIC DNA]</scope>
    <source>
        <strain evidence="1 2">MIT 04-9366</strain>
    </source>
</reference>
<dbReference type="InterPro" id="IPR036709">
    <property type="entry name" value="Autotransporte_beta_dom_sf"/>
</dbReference>
<dbReference type="Proteomes" id="UP000257045">
    <property type="component" value="Unassembled WGS sequence"/>
</dbReference>
<dbReference type="EMBL" id="NXLV01000035">
    <property type="protein sequence ID" value="RDU68168.1"/>
    <property type="molecule type" value="Genomic_DNA"/>
</dbReference>
<dbReference type="NCBIfam" id="TIGR01414">
    <property type="entry name" value="autotrans_barl"/>
    <property type="match status" value="1"/>
</dbReference>
<evidence type="ECO:0000313" key="1">
    <source>
        <dbReference type="EMBL" id="RDU68168.1"/>
    </source>
</evidence>
<proteinExistence type="predicted"/>
<accession>A0A3D8ISA0</accession>
<dbReference type="RefSeq" id="WP_115570203.1">
    <property type="nucleotide sequence ID" value="NZ_NXLV01000035.1"/>
</dbReference>
<dbReference type="OrthoDB" id="5322851at2"/>
<dbReference type="AlphaFoldDB" id="A0A3D8ISA0"/>
<dbReference type="GO" id="GO:0019867">
    <property type="term" value="C:outer membrane"/>
    <property type="evidence" value="ECO:0007669"/>
    <property type="project" value="InterPro"/>
</dbReference>
<comment type="caution">
    <text evidence="1">The sequence shown here is derived from an EMBL/GenBank/DDBJ whole genome shotgun (WGS) entry which is preliminary data.</text>
</comment>
<evidence type="ECO:0008006" key="3">
    <source>
        <dbReference type="Google" id="ProtNLM"/>
    </source>
</evidence>
<evidence type="ECO:0000313" key="2">
    <source>
        <dbReference type="Proteomes" id="UP000257045"/>
    </source>
</evidence>
<protein>
    <recommendedName>
        <fullName evidence="3">Autotransporter domain-containing protein</fullName>
    </recommendedName>
</protein>
<dbReference type="Gene3D" id="2.40.128.130">
    <property type="entry name" value="Autotransporter beta-domain"/>
    <property type="match status" value="1"/>
</dbReference>
<organism evidence="1 2">
    <name type="scientific">Helicobacter brantae</name>
    <dbReference type="NCBI Taxonomy" id="375927"/>
    <lineage>
        <taxon>Bacteria</taxon>
        <taxon>Pseudomonadati</taxon>
        <taxon>Campylobacterota</taxon>
        <taxon>Epsilonproteobacteria</taxon>
        <taxon>Campylobacterales</taxon>
        <taxon>Helicobacteraceae</taxon>
        <taxon>Helicobacter</taxon>
    </lineage>
</organism>
<sequence length="96" mass="10412">ASLGKKFTTDKGFASLYVGASYEYDYIEGGNSEANGGGSSVVTQLDKVESNGRAVLNVGSNIELTKGARMYIDVEKSFGDKQRTFMQFNLGARYSF</sequence>
<keyword evidence="2" id="KW-1185">Reference proteome</keyword>